<evidence type="ECO:0000313" key="2">
    <source>
        <dbReference type="Proteomes" id="UP001303946"/>
    </source>
</evidence>
<dbReference type="InterPro" id="IPR010869">
    <property type="entry name" value="DUF1501"/>
</dbReference>
<proteinExistence type="predicted"/>
<dbReference type="Proteomes" id="UP001303946">
    <property type="component" value="Chromosome"/>
</dbReference>
<reference evidence="1 2" key="1">
    <citation type="submission" date="2023-10" db="EMBL/GenBank/DDBJ databases">
        <title>Bacteria for the degradation of biodegradable plastic PBAT(Polybutylene adipate terephthalate).</title>
        <authorList>
            <person name="Weon H.-Y."/>
            <person name="Yeon J."/>
        </authorList>
    </citation>
    <scope>NUCLEOTIDE SEQUENCE [LARGE SCALE GENOMIC DNA]</scope>
    <source>
        <strain evidence="1 2">SBD 7-3</strain>
    </source>
</reference>
<dbReference type="EMBL" id="CP136336">
    <property type="protein sequence ID" value="WOB08125.1"/>
    <property type="molecule type" value="Genomic_DNA"/>
</dbReference>
<keyword evidence="2" id="KW-1185">Reference proteome</keyword>
<organism evidence="1 2">
    <name type="scientific">Piscinibacter gummiphilus</name>
    <dbReference type="NCBI Taxonomy" id="946333"/>
    <lineage>
        <taxon>Bacteria</taxon>
        <taxon>Pseudomonadati</taxon>
        <taxon>Pseudomonadota</taxon>
        <taxon>Betaproteobacteria</taxon>
        <taxon>Burkholderiales</taxon>
        <taxon>Sphaerotilaceae</taxon>
        <taxon>Piscinibacter</taxon>
    </lineage>
</organism>
<dbReference type="PANTHER" id="PTHR43737">
    <property type="entry name" value="BLL7424 PROTEIN"/>
    <property type="match status" value="1"/>
</dbReference>
<dbReference type="RefSeq" id="WP_316700808.1">
    <property type="nucleotide sequence ID" value="NZ_CP136336.1"/>
</dbReference>
<accession>A0ABZ0CT20</accession>
<dbReference type="PROSITE" id="PS51318">
    <property type="entry name" value="TAT"/>
    <property type="match status" value="1"/>
</dbReference>
<protein>
    <submittedName>
        <fullName evidence="1">DUF1501 domain-containing protein</fullName>
    </submittedName>
</protein>
<dbReference type="PANTHER" id="PTHR43737:SF1">
    <property type="entry name" value="DUF1501 DOMAIN-CONTAINING PROTEIN"/>
    <property type="match status" value="1"/>
</dbReference>
<gene>
    <name evidence="1" type="ORF">RXV79_24890</name>
</gene>
<sequence>MNRKASSKALPAMNRRQWLVRNSAALAGALGVGALANLTLGTRRAWAGDYKALVCVFLYGGNDGLNMVVPNDATRYGQYAAVRRGLALPQASLLPMSGINYGLHPALAGLAPAWASGDLAPVFNVGTLARPLTKSQFRALPESSPDKPANLFSHSDQQIEWETGSTSPLTRSGWGGRASAALGTVNPVISVAGSTRFGLTESVSPLVLPDTPGDVFGAYVLTPEAQQYAPFVARKDALNALYASGQDNDLAEAYATAQRNAFAVSERLGGLVAVEPGGAGAVAAIDAAFASLVGSDGEFTTGLAGQMYQIAKLIVANATVGGNKQMFFASLDGFDTHGNQVAGGAPTTGNHANLLRELGDALGAFYTAMHTLGLGPDVTAFTQSDFGRTFVPNNSLGTDHAWGNTQLVVGGAVNGGASYGTFPQLVLGGPDDVGVDNWELQGRWIPTTAVSQYAATLLGWFGASDAQIDTALPGLAAFGSNRRLAFL</sequence>
<dbReference type="Pfam" id="PF07394">
    <property type="entry name" value="DUF1501"/>
    <property type="match status" value="1"/>
</dbReference>
<name>A0ABZ0CT20_9BURK</name>
<dbReference type="InterPro" id="IPR006311">
    <property type="entry name" value="TAT_signal"/>
</dbReference>
<evidence type="ECO:0000313" key="1">
    <source>
        <dbReference type="EMBL" id="WOB08125.1"/>
    </source>
</evidence>